<evidence type="ECO:0000313" key="2">
    <source>
        <dbReference type="Proteomes" id="UP000054270"/>
    </source>
</evidence>
<organism evidence="1 2">
    <name type="scientific">Hypholoma sublateritium (strain FD-334 SS-4)</name>
    <dbReference type="NCBI Taxonomy" id="945553"/>
    <lineage>
        <taxon>Eukaryota</taxon>
        <taxon>Fungi</taxon>
        <taxon>Dikarya</taxon>
        <taxon>Basidiomycota</taxon>
        <taxon>Agaricomycotina</taxon>
        <taxon>Agaricomycetes</taxon>
        <taxon>Agaricomycetidae</taxon>
        <taxon>Agaricales</taxon>
        <taxon>Agaricineae</taxon>
        <taxon>Strophariaceae</taxon>
        <taxon>Hypholoma</taxon>
    </lineage>
</organism>
<dbReference type="SUPFAM" id="SSF52047">
    <property type="entry name" value="RNI-like"/>
    <property type="match status" value="1"/>
</dbReference>
<dbReference type="Proteomes" id="UP000054270">
    <property type="component" value="Unassembled WGS sequence"/>
</dbReference>
<gene>
    <name evidence="1" type="ORF">HYPSUDRAFT_204641</name>
</gene>
<sequence length="556" mass="63434">MSMAYSPIQRLDFDILWCIVQINADMFNYDEALETTLATSRVCRDWRNFMLSTTSIWAHLIDLDHWVWSTAEGRSEFIRRSGTALLWMKLHDMYGPLHCNKHLLNVVGKHLERIQRLEVTITLEYVDQWSLLFFPAPHLESFSITFDDRSRKFNHILSSLFGGSAPLLRELYFRGHRSNLTTAPSSWLHQLRSLDLEGEPTVSKTLGVLTLTTNLVNLWLYQIRADRTTPTLSLVSLPKLAYLDMHLHTHTATLTSGAVLLDHLRIPPICSLNLLVHSIHRRAIDEESTCAAIIRAISTCARASFTHHAPQNLCLTITPRHFTLETTTHPDGPTFRFSMELLLQQVFPKHTLPILLSEFSLPYFSKVTSFRVRISSVNRPVPEIPTFMACLPSVNTIKTDKWSLRHLIRAPVALKRADTGPRILFPTLKILDVRSLLSSRADKSRFDSYPDPVSKFVLARIAHDHAISIIDFTEDTLDVLPNMEFLRKAVGLEVCWRQRGVPEIHKYVCGTRAPPNPVSVQEVDSVELRKCHRIASRFSTSLLGNITDIKIKTVNV</sequence>
<reference evidence="2" key="1">
    <citation type="submission" date="2014-04" db="EMBL/GenBank/DDBJ databases">
        <title>Evolutionary Origins and Diversification of the Mycorrhizal Mutualists.</title>
        <authorList>
            <consortium name="DOE Joint Genome Institute"/>
            <consortium name="Mycorrhizal Genomics Consortium"/>
            <person name="Kohler A."/>
            <person name="Kuo A."/>
            <person name="Nagy L.G."/>
            <person name="Floudas D."/>
            <person name="Copeland A."/>
            <person name="Barry K.W."/>
            <person name="Cichocki N."/>
            <person name="Veneault-Fourrey C."/>
            <person name="LaButti K."/>
            <person name="Lindquist E.A."/>
            <person name="Lipzen A."/>
            <person name="Lundell T."/>
            <person name="Morin E."/>
            <person name="Murat C."/>
            <person name="Riley R."/>
            <person name="Ohm R."/>
            <person name="Sun H."/>
            <person name="Tunlid A."/>
            <person name="Henrissat B."/>
            <person name="Grigoriev I.V."/>
            <person name="Hibbett D.S."/>
            <person name="Martin F."/>
        </authorList>
    </citation>
    <scope>NUCLEOTIDE SEQUENCE [LARGE SCALE GENOMIC DNA]</scope>
    <source>
        <strain evidence="2">FD-334 SS-4</strain>
    </source>
</reference>
<dbReference type="Gene3D" id="3.80.10.10">
    <property type="entry name" value="Ribonuclease Inhibitor"/>
    <property type="match status" value="1"/>
</dbReference>
<protein>
    <recommendedName>
        <fullName evidence="3">F-box domain-containing protein</fullName>
    </recommendedName>
</protein>
<accession>A0A0D2NRV7</accession>
<evidence type="ECO:0008006" key="3">
    <source>
        <dbReference type="Google" id="ProtNLM"/>
    </source>
</evidence>
<dbReference type="InterPro" id="IPR032675">
    <property type="entry name" value="LRR_dom_sf"/>
</dbReference>
<dbReference type="EMBL" id="KN817578">
    <property type="protein sequence ID" value="KJA19426.1"/>
    <property type="molecule type" value="Genomic_DNA"/>
</dbReference>
<proteinExistence type="predicted"/>
<keyword evidence="2" id="KW-1185">Reference proteome</keyword>
<name>A0A0D2NRV7_HYPSF</name>
<dbReference type="AlphaFoldDB" id="A0A0D2NRV7"/>
<evidence type="ECO:0000313" key="1">
    <source>
        <dbReference type="EMBL" id="KJA19426.1"/>
    </source>
</evidence>
<dbReference type="OrthoDB" id="3130276at2759"/>